<evidence type="ECO:0000313" key="3">
    <source>
        <dbReference type="Proteomes" id="UP000612855"/>
    </source>
</evidence>
<dbReference type="AlphaFoldDB" id="A0A916ZZG8"/>
<protein>
    <recommendedName>
        <fullName evidence="4">DUF2155 domain-containing protein</fullName>
    </recommendedName>
</protein>
<evidence type="ECO:0008006" key="4">
    <source>
        <dbReference type="Google" id="ProtNLM"/>
    </source>
</evidence>
<dbReference type="RefSeq" id="WP_188476171.1">
    <property type="nucleotide sequence ID" value="NZ_BMFJ01000001.1"/>
</dbReference>
<gene>
    <name evidence="2" type="ORF">GCM10011360_06250</name>
</gene>
<keyword evidence="1" id="KW-0732">Signal</keyword>
<sequence length="122" mass="12970">MRWLAIALMLALPGAAPSVAQEDVSVGTGAKLRGLDKMNGQTIDATIPAGSAAMIGKLSVTMWECRYPEGNPAGDAYAFMTITEPSKSPDPIFSGWMIASSPALNALDNFRYDIWVLNCTTS</sequence>
<keyword evidence="3" id="KW-1185">Reference proteome</keyword>
<reference evidence="3" key="1">
    <citation type="journal article" date="2019" name="Int. J. Syst. Evol. Microbiol.">
        <title>The Global Catalogue of Microorganisms (GCM) 10K type strain sequencing project: providing services to taxonomists for standard genome sequencing and annotation.</title>
        <authorList>
            <consortium name="The Broad Institute Genomics Platform"/>
            <consortium name="The Broad Institute Genome Sequencing Center for Infectious Disease"/>
            <person name="Wu L."/>
            <person name="Ma J."/>
        </authorList>
    </citation>
    <scope>NUCLEOTIDE SEQUENCE [LARGE SCALE GENOMIC DNA]</scope>
    <source>
        <strain evidence="3">CGMCC 1.12664</strain>
    </source>
</reference>
<dbReference type="EMBL" id="BMFJ01000001">
    <property type="protein sequence ID" value="GGE20302.1"/>
    <property type="molecule type" value="Genomic_DNA"/>
</dbReference>
<evidence type="ECO:0000313" key="2">
    <source>
        <dbReference type="EMBL" id="GGE20302.1"/>
    </source>
</evidence>
<evidence type="ECO:0000256" key="1">
    <source>
        <dbReference type="SAM" id="SignalP"/>
    </source>
</evidence>
<proteinExistence type="predicted"/>
<comment type="caution">
    <text evidence="2">The sequence shown here is derived from an EMBL/GenBank/DDBJ whole genome shotgun (WGS) entry which is preliminary data.</text>
</comment>
<organism evidence="2 3">
    <name type="scientific">Primorskyibacter flagellatus</name>
    <dbReference type="NCBI Taxonomy" id="1387277"/>
    <lineage>
        <taxon>Bacteria</taxon>
        <taxon>Pseudomonadati</taxon>
        <taxon>Pseudomonadota</taxon>
        <taxon>Alphaproteobacteria</taxon>
        <taxon>Rhodobacterales</taxon>
        <taxon>Roseobacteraceae</taxon>
        <taxon>Primorskyibacter</taxon>
    </lineage>
</organism>
<accession>A0A916ZZG8</accession>
<feature type="signal peptide" evidence="1">
    <location>
        <begin position="1"/>
        <end position="20"/>
    </location>
</feature>
<dbReference type="Proteomes" id="UP000612855">
    <property type="component" value="Unassembled WGS sequence"/>
</dbReference>
<dbReference type="InterPro" id="IPR019225">
    <property type="entry name" value="DUF2155"/>
</dbReference>
<dbReference type="Pfam" id="PF09923">
    <property type="entry name" value="DUF2155"/>
    <property type="match status" value="1"/>
</dbReference>
<name>A0A916ZZG8_9RHOB</name>
<feature type="chain" id="PRO_5037248828" description="DUF2155 domain-containing protein" evidence="1">
    <location>
        <begin position="21"/>
        <end position="122"/>
    </location>
</feature>